<gene>
    <name evidence="1" type="ORF">SAMN05446927_0405</name>
</gene>
<protein>
    <submittedName>
        <fullName evidence="1">Uncharacterized protein</fullName>
    </submittedName>
</protein>
<comment type="caution">
    <text evidence="1">The sequence shown here is derived from an EMBL/GenBank/DDBJ whole genome shotgun (WGS) entry which is preliminary data.</text>
</comment>
<dbReference type="AlphaFoldDB" id="A0A7Z7N0S2"/>
<dbReference type="RefSeq" id="WP_062643465.1">
    <property type="nucleotide sequence ID" value="NZ_FCOG02000202.1"/>
</dbReference>
<organism evidence="1 2">
    <name type="scientific">Caballeronia arationis</name>
    <dbReference type="NCBI Taxonomy" id="1777142"/>
    <lineage>
        <taxon>Bacteria</taxon>
        <taxon>Pseudomonadati</taxon>
        <taxon>Pseudomonadota</taxon>
        <taxon>Betaproteobacteria</taxon>
        <taxon>Burkholderiales</taxon>
        <taxon>Burkholderiaceae</taxon>
        <taxon>Caballeronia</taxon>
    </lineage>
</organism>
<name>A0A7Z7N0S2_9BURK</name>
<evidence type="ECO:0000313" key="1">
    <source>
        <dbReference type="EMBL" id="SOE50178.1"/>
    </source>
</evidence>
<proteinExistence type="predicted"/>
<sequence>MIIAPVTELTYKGYSLIPVIAQDDNMFAAMLIIGAPDGVRRATGVLGDFPCPLEAQRFALSYGMAEIDRRTSPQPEWIPNPAHHIHFEMATSR</sequence>
<dbReference type="EMBL" id="OCSU01000001">
    <property type="protein sequence ID" value="SOE50178.1"/>
    <property type="molecule type" value="Genomic_DNA"/>
</dbReference>
<keyword evidence="2" id="KW-1185">Reference proteome</keyword>
<reference evidence="1 2" key="1">
    <citation type="submission" date="2017-09" db="EMBL/GenBank/DDBJ databases">
        <authorList>
            <person name="Varghese N."/>
            <person name="Submissions S."/>
        </authorList>
    </citation>
    <scope>NUCLEOTIDE SEQUENCE [LARGE SCALE GENOMIC DNA]</scope>
    <source>
        <strain evidence="1 2">OK806</strain>
    </source>
</reference>
<evidence type="ECO:0000313" key="2">
    <source>
        <dbReference type="Proteomes" id="UP000219522"/>
    </source>
</evidence>
<dbReference type="Proteomes" id="UP000219522">
    <property type="component" value="Unassembled WGS sequence"/>
</dbReference>
<accession>A0A7Z7N0S2</accession>
<dbReference type="OrthoDB" id="9035893at2"/>